<feature type="region of interest" description="Disordered" evidence="1">
    <location>
        <begin position="1"/>
        <end position="66"/>
    </location>
</feature>
<dbReference type="AlphaFoldDB" id="A0A5N6LKP0"/>
<dbReference type="EMBL" id="SZYD01000019">
    <property type="protein sequence ID" value="KAD2392754.1"/>
    <property type="molecule type" value="Genomic_DNA"/>
</dbReference>
<evidence type="ECO:0000256" key="1">
    <source>
        <dbReference type="SAM" id="MobiDB-lite"/>
    </source>
</evidence>
<feature type="compositionally biased region" description="Low complexity" evidence="1">
    <location>
        <begin position="48"/>
        <end position="58"/>
    </location>
</feature>
<organism evidence="2 3">
    <name type="scientific">Mikania micrantha</name>
    <name type="common">bitter vine</name>
    <dbReference type="NCBI Taxonomy" id="192012"/>
    <lineage>
        <taxon>Eukaryota</taxon>
        <taxon>Viridiplantae</taxon>
        <taxon>Streptophyta</taxon>
        <taxon>Embryophyta</taxon>
        <taxon>Tracheophyta</taxon>
        <taxon>Spermatophyta</taxon>
        <taxon>Magnoliopsida</taxon>
        <taxon>eudicotyledons</taxon>
        <taxon>Gunneridae</taxon>
        <taxon>Pentapetalae</taxon>
        <taxon>asterids</taxon>
        <taxon>campanulids</taxon>
        <taxon>Asterales</taxon>
        <taxon>Asteraceae</taxon>
        <taxon>Asteroideae</taxon>
        <taxon>Heliantheae alliance</taxon>
        <taxon>Eupatorieae</taxon>
        <taxon>Mikania</taxon>
    </lineage>
</organism>
<gene>
    <name evidence="2" type="ORF">E3N88_39731</name>
</gene>
<feature type="compositionally biased region" description="Low complexity" evidence="1">
    <location>
        <begin position="173"/>
        <end position="193"/>
    </location>
</feature>
<protein>
    <submittedName>
        <fullName evidence="2">Uncharacterized protein</fullName>
    </submittedName>
</protein>
<accession>A0A5N6LKP0</accession>
<feature type="region of interest" description="Disordered" evidence="1">
    <location>
        <begin position="138"/>
        <end position="193"/>
    </location>
</feature>
<reference evidence="2 3" key="1">
    <citation type="submission" date="2019-05" db="EMBL/GenBank/DDBJ databases">
        <title>Mikania micrantha, genome provides insights into the molecular mechanism of rapid growth.</title>
        <authorList>
            <person name="Liu B."/>
        </authorList>
    </citation>
    <scope>NUCLEOTIDE SEQUENCE [LARGE SCALE GENOMIC DNA]</scope>
    <source>
        <strain evidence="2">NLD-2019</strain>
        <tissue evidence="2">Leaf</tissue>
    </source>
</reference>
<keyword evidence="3" id="KW-1185">Reference proteome</keyword>
<evidence type="ECO:0000313" key="2">
    <source>
        <dbReference type="EMBL" id="KAD2392754.1"/>
    </source>
</evidence>
<name>A0A5N6LKP0_9ASTR</name>
<evidence type="ECO:0000313" key="3">
    <source>
        <dbReference type="Proteomes" id="UP000326396"/>
    </source>
</evidence>
<dbReference type="Proteomes" id="UP000326396">
    <property type="component" value="Linkage Group LG9"/>
</dbReference>
<comment type="caution">
    <text evidence="2">The sequence shown here is derived from an EMBL/GenBank/DDBJ whole genome shotgun (WGS) entry which is preliminary data.</text>
</comment>
<feature type="compositionally biased region" description="Acidic residues" evidence="1">
    <location>
        <begin position="151"/>
        <end position="163"/>
    </location>
</feature>
<sequence length="193" mass="21035">MPHLRSHGPPPELSLPLRSDSRDFSKGSTSEVSASIPISADFSECTPSSSSSSSTHSSPRLPFVPPMANRRTVHQQSTEGFMRLNNPITVPNITNENSWQIPLYIMTAINNSQFNGRDDEDAPAHIARLTRICVTTRSGRGGERVDPPVEVVEEEPVDEEIEMETPGGVHMRPVPASTTPSSESPVVVPVEKK</sequence>
<proteinExistence type="predicted"/>